<evidence type="ECO:0000313" key="3">
    <source>
        <dbReference type="Proteomes" id="UP000785625"/>
    </source>
</evidence>
<dbReference type="Gene3D" id="3.30.2010.10">
    <property type="entry name" value="Metalloproteases ('zincins'), catalytic domain"/>
    <property type="match status" value="1"/>
</dbReference>
<organism evidence="2 3">
    <name type="scientific">Limosilactobacillus coleohominis</name>
    <dbReference type="NCBI Taxonomy" id="181675"/>
    <lineage>
        <taxon>Bacteria</taxon>
        <taxon>Bacillati</taxon>
        <taxon>Bacillota</taxon>
        <taxon>Bacilli</taxon>
        <taxon>Lactobacillales</taxon>
        <taxon>Lactobacillaceae</taxon>
        <taxon>Limosilactobacillus</taxon>
    </lineage>
</organism>
<keyword evidence="3" id="KW-1185">Reference proteome</keyword>
<protein>
    <submittedName>
        <fullName evidence="2">SprT family protein</fullName>
    </submittedName>
</protein>
<dbReference type="Pfam" id="PF10263">
    <property type="entry name" value="SprT-like"/>
    <property type="match status" value="1"/>
</dbReference>
<dbReference type="RefSeq" id="WP_204785209.1">
    <property type="nucleotide sequence ID" value="NZ_CALVGD010000105.1"/>
</dbReference>
<dbReference type="InterPro" id="IPR006640">
    <property type="entry name" value="SprT-like_domain"/>
</dbReference>
<evidence type="ECO:0000313" key="2">
    <source>
        <dbReference type="EMBL" id="MBM6940918.1"/>
    </source>
</evidence>
<proteinExistence type="predicted"/>
<reference evidence="2 3" key="1">
    <citation type="journal article" date="2021" name="Sci. Rep.">
        <title>The distribution of antibiotic resistance genes in chicken gut microbiota commensals.</title>
        <authorList>
            <person name="Juricova H."/>
            <person name="Matiasovicova J."/>
            <person name="Kubasova T."/>
            <person name="Cejkova D."/>
            <person name="Rychlik I."/>
        </authorList>
    </citation>
    <scope>NUCLEOTIDE SEQUENCE [LARGE SCALE GENOMIC DNA]</scope>
    <source>
        <strain evidence="2 3">An574</strain>
    </source>
</reference>
<dbReference type="EMBL" id="JACJKU010000047">
    <property type="protein sequence ID" value="MBM6940918.1"/>
    <property type="molecule type" value="Genomic_DNA"/>
</dbReference>
<sequence length="156" mass="18691">MTDAELQSLTEQISLKYFHLPFRHRAVFNKRLRTTGGRYHLNDHHIDINPLMLTEFDEDNLKRVILHELCHYHLHLAGKGYQHRDHDFKRLLKMVGGSRYAPATSKAHLKRQYRYLYRCKQCGVLLPRMRRFNTSRYHCARCGGRFSLEKEIKPKK</sequence>
<gene>
    <name evidence="2" type="ORF">H5975_05415</name>
</gene>
<dbReference type="SMART" id="SM00731">
    <property type="entry name" value="SprT"/>
    <property type="match status" value="1"/>
</dbReference>
<dbReference type="Proteomes" id="UP000785625">
    <property type="component" value="Unassembled WGS sequence"/>
</dbReference>
<dbReference type="NCBIfam" id="NF003339">
    <property type="entry name" value="PRK04351.1"/>
    <property type="match status" value="1"/>
</dbReference>
<comment type="caution">
    <text evidence="2">The sequence shown here is derived from an EMBL/GenBank/DDBJ whole genome shotgun (WGS) entry which is preliminary data.</text>
</comment>
<name>A0ABS2H135_9LACO</name>
<accession>A0ABS2H135</accession>
<evidence type="ECO:0000259" key="1">
    <source>
        <dbReference type="SMART" id="SM00731"/>
    </source>
</evidence>
<feature type="domain" description="SprT-like" evidence="1">
    <location>
        <begin position="4"/>
        <end position="149"/>
    </location>
</feature>